<reference evidence="2" key="1">
    <citation type="submission" date="2025-08" db="UniProtKB">
        <authorList>
            <consortium name="Ensembl"/>
        </authorList>
    </citation>
    <scope>IDENTIFICATION</scope>
</reference>
<dbReference type="Proteomes" id="UP000261380">
    <property type="component" value="Unplaced"/>
</dbReference>
<accession>A0A3B5M624</accession>
<dbReference type="AlphaFoldDB" id="A0A3B5M624"/>
<dbReference type="GO" id="GO:0000077">
    <property type="term" value="P:DNA damage checkpoint signaling"/>
    <property type="evidence" value="ECO:0007669"/>
    <property type="project" value="InterPro"/>
</dbReference>
<keyword evidence="3" id="KW-1185">Reference proteome</keyword>
<dbReference type="PANTHER" id="PTHR28594:SF1">
    <property type="entry name" value="ATR-INTERACTING PROTEIN"/>
    <property type="match status" value="1"/>
</dbReference>
<proteinExistence type="predicted"/>
<dbReference type="GeneTree" id="ENSGT00940000179518"/>
<evidence type="ECO:0000313" key="2">
    <source>
        <dbReference type="Ensembl" id="ENSXCOP00000018850.1"/>
    </source>
</evidence>
<evidence type="ECO:0000256" key="1">
    <source>
        <dbReference type="SAM" id="MobiDB-lite"/>
    </source>
</evidence>
<dbReference type="InterPro" id="IPR033349">
    <property type="entry name" value="ATRIP"/>
</dbReference>
<feature type="region of interest" description="Disordered" evidence="1">
    <location>
        <begin position="1"/>
        <end position="25"/>
    </location>
</feature>
<dbReference type="STRING" id="32473.ENSXCOP00000018850"/>
<dbReference type="PANTHER" id="PTHR28594">
    <property type="entry name" value="ATR-INTERACTING PROTEIN"/>
    <property type="match status" value="1"/>
</dbReference>
<dbReference type="Ensembl" id="ENSXCOT00000019086.1">
    <property type="protein sequence ID" value="ENSXCOP00000018850.1"/>
    <property type="gene ID" value="ENSXCOG00000014186.1"/>
</dbReference>
<protein>
    <submittedName>
        <fullName evidence="2">Uncharacterized protein</fullName>
    </submittedName>
</protein>
<reference evidence="2" key="2">
    <citation type="submission" date="2025-09" db="UniProtKB">
        <authorList>
            <consortium name="Ensembl"/>
        </authorList>
    </citation>
    <scope>IDENTIFICATION</scope>
</reference>
<organism evidence="2 3">
    <name type="scientific">Xiphophorus couchianus</name>
    <name type="common">Monterrey platyfish</name>
    <dbReference type="NCBI Taxonomy" id="32473"/>
    <lineage>
        <taxon>Eukaryota</taxon>
        <taxon>Metazoa</taxon>
        <taxon>Chordata</taxon>
        <taxon>Craniata</taxon>
        <taxon>Vertebrata</taxon>
        <taxon>Euteleostomi</taxon>
        <taxon>Actinopterygii</taxon>
        <taxon>Neopterygii</taxon>
        <taxon>Teleostei</taxon>
        <taxon>Neoteleostei</taxon>
        <taxon>Acanthomorphata</taxon>
        <taxon>Ovalentaria</taxon>
        <taxon>Atherinomorphae</taxon>
        <taxon>Cyprinodontiformes</taxon>
        <taxon>Poeciliidae</taxon>
        <taxon>Poeciliinae</taxon>
        <taxon>Xiphophorus</taxon>
    </lineage>
</organism>
<evidence type="ECO:0000313" key="3">
    <source>
        <dbReference type="Proteomes" id="UP000261380"/>
    </source>
</evidence>
<name>A0A3B5M624_9TELE</name>
<sequence>MCAFPTLSHTRARTPAPPPHTHTHTHTVELQLMNCPPTKRLKGLNQDVVTAVASDDPFGDDEEFTQDDLDEIDIIASQAFTSAPLSSKCLKYITVCTETSHFKLNC</sequence>
<dbReference type="GO" id="GO:0006281">
    <property type="term" value="P:DNA repair"/>
    <property type="evidence" value="ECO:0007669"/>
    <property type="project" value="TreeGrafter"/>
</dbReference>